<dbReference type="InterPro" id="IPR000718">
    <property type="entry name" value="Peptidase_M13"/>
</dbReference>
<reference evidence="2 3" key="1">
    <citation type="journal article" date="2011" name="Science">
        <title>The ecoresponsive genome of Daphnia pulex.</title>
        <authorList>
            <person name="Colbourne J.K."/>
            <person name="Pfrender M.E."/>
            <person name="Gilbert D."/>
            <person name="Thomas W.K."/>
            <person name="Tucker A."/>
            <person name="Oakley T.H."/>
            <person name="Tokishita S."/>
            <person name="Aerts A."/>
            <person name="Arnold G.J."/>
            <person name="Basu M.K."/>
            <person name="Bauer D.J."/>
            <person name="Caceres C.E."/>
            <person name="Carmel L."/>
            <person name="Casola C."/>
            <person name="Choi J.H."/>
            <person name="Detter J.C."/>
            <person name="Dong Q."/>
            <person name="Dusheyko S."/>
            <person name="Eads B.D."/>
            <person name="Frohlich T."/>
            <person name="Geiler-Samerotte K.A."/>
            <person name="Gerlach D."/>
            <person name="Hatcher P."/>
            <person name="Jogdeo S."/>
            <person name="Krijgsveld J."/>
            <person name="Kriventseva E.V."/>
            <person name="Kultz D."/>
            <person name="Laforsch C."/>
            <person name="Lindquist E."/>
            <person name="Lopez J."/>
            <person name="Manak J.R."/>
            <person name="Muller J."/>
            <person name="Pangilinan J."/>
            <person name="Patwardhan R.P."/>
            <person name="Pitluck S."/>
            <person name="Pritham E.J."/>
            <person name="Rechtsteiner A."/>
            <person name="Rho M."/>
            <person name="Rogozin I.B."/>
            <person name="Sakarya O."/>
            <person name="Salamov A."/>
            <person name="Schaack S."/>
            <person name="Shapiro H."/>
            <person name="Shiga Y."/>
            <person name="Skalitzky C."/>
            <person name="Smith Z."/>
            <person name="Souvorov A."/>
            <person name="Sung W."/>
            <person name="Tang Z."/>
            <person name="Tsuchiya D."/>
            <person name="Tu H."/>
            <person name="Vos H."/>
            <person name="Wang M."/>
            <person name="Wolf Y.I."/>
            <person name="Yamagata H."/>
            <person name="Yamada T."/>
            <person name="Ye Y."/>
            <person name="Shaw J.R."/>
            <person name="Andrews J."/>
            <person name="Crease T.J."/>
            <person name="Tang H."/>
            <person name="Lucas S.M."/>
            <person name="Robertson H.M."/>
            <person name="Bork P."/>
            <person name="Koonin E.V."/>
            <person name="Zdobnov E.M."/>
            <person name="Grigoriev I.V."/>
            <person name="Lynch M."/>
            <person name="Boore J.L."/>
        </authorList>
    </citation>
    <scope>NUCLEOTIDE SEQUENCE [LARGE SCALE GENOMIC DNA]</scope>
</reference>
<dbReference type="Pfam" id="PF01431">
    <property type="entry name" value="Peptidase_M13"/>
    <property type="match status" value="1"/>
</dbReference>
<dbReference type="InParanoid" id="E9HU03"/>
<protein>
    <recommendedName>
        <fullName evidence="1">Peptidase M13 C-terminal domain-containing protein</fullName>
    </recommendedName>
</protein>
<dbReference type="EMBL" id="GL732792">
    <property type="protein sequence ID" value="EFX64783.1"/>
    <property type="molecule type" value="Genomic_DNA"/>
</dbReference>
<evidence type="ECO:0000313" key="3">
    <source>
        <dbReference type="Proteomes" id="UP000000305"/>
    </source>
</evidence>
<dbReference type="Proteomes" id="UP000000305">
    <property type="component" value="Unassembled WGS sequence"/>
</dbReference>
<dbReference type="STRING" id="6669.E9HU03"/>
<proteinExistence type="predicted"/>
<dbReference type="InterPro" id="IPR024079">
    <property type="entry name" value="MetalloPept_cat_dom_sf"/>
</dbReference>
<dbReference type="SUPFAM" id="SSF55486">
    <property type="entry name" value="Metalloproteases ('zincins'), catalytic domain"/>
    <property type="match status" value="1"/>
</dbReference>
<dbReference type="PANTHER" id="PTHR11733:SF133">
    <property type="entry name" value="PHOSPHATE-REGULATING NEUTRAL ENDOPEPTIDASE PHEX"/>
    <property type="match status" value="1"/>
</dbReference>
<dbReference type="InterPro" id="IPR018497">
    <property type="entry name" value="Peptidase_M13_C"/>
</dbReference>
<dbReference type="GO" id="GO:0004222">
    <property type="term" value="F:metalloendopeptidase activity"/>
    <property type="evidence" value="ECO:0007669"/>
    <property type="project" value="InterPro"/>
</dbReference>
<dbReference type="AlphaFoldDB" id="E9HU03"/>
<gene>
    <name evidence="2" type="ORF">DAPPUDRAFT_65920</name>
</gene>
<dbReference type="KEGG" id="dpx:DAPPUDRAFT_65920"/>
<feature type="domain" description="Peptidase M13 C-terminal" evidence="1">
    <location>
        <begin position="1"/>
        <end position="199"/>
    </location>
</feature>
<dbReference type="OrthoDB" id="6475849at2759"/>
<name>E9HU03_DAPPU</name>
<organism evidence="2 3">
    <name type="scientific">Daphnia pulex</name>
    <name type="common">Water flea</name>
    <dbReference type="NCBI Taxonomy" id="6669"/>
    <lineage>
        <taxon>Eukaryota</taxon>
        <taxon>Metazoa</taxon>
        <taxon>Ecdysozoa</taxon>
        <taxon>Arthropoda</taxon>
        <taxon>Crustacea</taxon>
        <taxon>Branchiopoda</taxon>
        <taxon>Diplostraca</taxon>
        <taxon>Cladocera</taxon>
        <taxon>Anomopoda</taxon>
        <taxon>Daphniidae</taxon>
        <taxon>Daphnia</taxon>
    </lineage>
</organism>
<accession>E9HU03</accession>
<sequence length="201" mass="23076">PLGILREPFFNLDLPRYMTYGNLGVVIGHEIVHGFDVNDRYGNMTQWWSESLMREFSQRADCFIQQYAAFTIDHMDKPVSPPPMQNRTLGENVCDSGGLAHAWTAYKSNSKSGGEEIRSPEYRLPGVNYTDNQLFFSSLTDRFLRRLSFFFTTLYLIPSFAHSPGKYRANGVLQNSPTFSQFFNCRLDSPMNPANKCQLWS</sequence>
<evidence type="ECO:0000259" key="1">
    <source>
        <dbReference type="Pfam" id="PF01431"/>
    </source>
</evidence>
<dbReference type="PRINTS" id="PR00786">
    <property type="entry name" value="NEPRILYSIN"/>
</dbReference>
<dbReference type="GO" id="GO:0006508">
    <property type="term" value="P:proteolysis"/>
    <property type="evidence" value="ECO:0007669"/>
    <property type="project" value="InterPro"/>
</dbReference>
<dbReference type="Gene3D" id="3.40.390.10">
    <property type="entry name" value="Collagenase (Catalytic Domain)"/>
    <property type="match status" value="1"/>
</dbReference>
<evidence type="ECO:0000313" key="2">
    <source>
        <dbReference type="EMBL" id="EFX64783.1"/>
    </source>
</evidence>
<dbReference type="PhylomeDB" id="E9HU03"/>
<dbReference type="eggNOG" id="KOG3624">
    <property type="taxonomic scope" value="Eukaryota"/>
</dbReference>
<dbReference type="PANTHER" id="PTHR11733">
    <property type="entry name" value="ZINC METALLOPROTEASE FAMILY M13 NEPRILYSIN-RELATED"/>
    <property type="match status" value="1"/>
</dbReference>
<dbReference type="HOGENOM" id="CLU_006187_1_1_1"/>
<dbReference type="PROSITE" id="PS51885">
    <property type="entry name" value="NEPRILYSIN"/>
    <property type="match status" value="1"/>
</dbReference>
<dbReference type="OMA" id="FANTWCE"/>
<keyword evidence="3" id="KW-1185">Reference proteome</keyword>
<feature type="non-terminal residue" evidence="2">
    <location>
        <position position="201"/>
    </location>
</feature>